<dbReference type="InterPro" id="IPR054078">
    <property type="entry name" value="BRF2-like_C"/>
</dbReference>
<dbReference type="PANTHER" id="PTHR11618">
    <property type="entry name" value="TRANSCRIPTION INITIATION FACTOR IIB-RELATED"/>
    <property type="match status" value="1"/>
</dbReference>
<keyword evidence="18" id="KW-1185">Reference proteome</keyword>
<dbReference type="CDD" id="cd20555">
    <property type="entry name" value="CYCLIN_BRF2"/>
    <property type="match status" value="1"/>
</dbReference>
<comment type="subcellular location">
    <subcellularLocation>
        <location evidence="1">Nucleus</location>
    </subcellularLocation>
</comment>
<sequence>MRSCPSGFPQRFCFLFEEKKRKRFSPRREGEVELFLLGIRPWEDSPPRPLTRSKATKMSTQKKCPDCGSLEIVEDSHYTQNQLVCADCGFILTEGLLTTTYADEEHLQEVTYSRSTGQSDQLSRCLQRGIRRVRDLCKVLRLPPLFEDTAVSYYQQAIKCPCFALVSLEKKEIIIGCCVFVTCRQHNWPLTMGTVSLLLYADKELFARTYLRFLKELALDVPTLSLIDLVKTHLNSFKLFQESSNIPAKFLEDKEKLLARTIQIVELASETWLVTGRHPIPIVMAAAFLAWQSLRPVDRLACTLTKFCKLAGMDMPRPAPQRLKELHNILLQMASQLGWLRGLKVDRRTVSKYIGDLLQHRRVLLRAAFRTVDTTEDCEAENSTVLPDQQPMKATAALTGEDSVAGKKRMPLLPPCILYPAKKPRASNPDPEGPTITGEEPILDSEIEQYIRTPEERELFSKMQVRLC</sequence>
<keyword evidence="6" id="KW-0862">Zinc</keyword>
<evidence type="ECO:0000313" key="18">
    <source>
        <dbReference type="Proteomes" id="UP001474421"/>
    </source>
</evidence>
<evidence type="ECO:0000256" key="1">
    <source>
        <dbReference type="ARBA" id="ARBA00004123"/>
    </source>
</evidence>
<evidence type="ECO:0000256" key="5">
    <source>
        <dbReference type="ARBA" id="ARBA00022771"/>
    </source>
</evidence>
<dbReference type="FunFam" id="2.20.25.10:FF:000014">
    <property type="entry name" value="Transcription factor IIIB 50 kDa subunit"/>
    <property type="match status" value="1"/>
</dbReference>
<comment type="caution">
    <text evidence="17">The sequence shown here is derived from an EMBL/GenBank/DDBJ whole genome shotgun (WGS) entry which is preliminary data.</text>
</comment>
<comment type="function">
    <text evidence="13">General activator of RNA polymerase III transcription. Factor exclusively required for RNA polymerase III transcription of genes with promoter elements upstream of the initiation sites. Contributes to the regulation of gene expression; functions as activator in the absence of oxidative stress. Down-regulates expression of target genes in response to oxidative stress. Overexpression protects cells against apoptosis in response to oxidative stress.</text>
</comment>
<dbReference type="GO" id="GO:0070897">
    <property type="term" value="P:transcription preinitiation complex assembly"/>
    <property type="evidence" value="ECO:0007669"/>
    <property type="project" value="InterPro"/>
</dbReference>
<dbReference type="GO" id="GO:0005634">
    <property type="term" value="C:nucleus"/>
    <property type="evidence" value="ECO:0007669"/>
    <property type="project" value="UniProtKB-SubCell"/>
</dbReference>
<protein>
    <recommendedName>
        <fullName evidence="11">Transcription factor IIIB 50 kDa subunit</fullName>
    </recommendedName>
    <alternativeName>
        <fullName evidence="12">B-related factor 2</fullName>
    </alternativeName>
</protein>
<evidence type="ECO:0000256" key="8">
    <source>
        <dbReference type="ARBA" id="ARBA00023159"/>
    </source>
</evidence>
<dbReference type="Pfam" id="PF21886">
    <property type="entry name" value="BRF2-like_C_cyclin_rpt"/>
    <property type="match status" value="1"/>
</dbReference>
<comment type="similarity">
    <text evidence="2">Belongs to the TFIIB family.</text>
</comment>
<dbReference type="GO" id="GO:0008270">
    <property type="term" value="F:zinc ion binding"/>
    <property type="evidence" value="ECO:0007669"/>
    <property type="project" value="UniProtKB-KW"/>
</dbReference>
<evidence type="ECO:0000259" key="16">
    <source>
        <dbReference type="PROSITE" id="PS51134"/>
    </source>
</evidence>
<dbReference type="Gene3D" id="2.20.25.10">
    <property type="match status" value="1"/>
</dbReference>
<keyword evidence="5 14" id="KW-0863">Zinc-finger</keyword>
<dbReference type="AlphaFoldDB" id="A0AAW1AZI3"/>
<keyword evidence="3" id="KW-0479">Metal-binding</keyword>
<keyword evidence="8" id="KW-0010">Activator</keyword>
<evidence type="ECO:0000256" key="4">
    <source>
        <dbReference type="ARBA" id="ARBA00022737"/>
    </source>
</evidence>
<dbReference type="FunFam" id="1.10.472.10:FF:000046">
    <property type="entry name" value="Transcription factor IIIB 50 kDa subunit"/>
    <property type="match status" value="1"/>
</dbReference>
<dbReference type="GO" id="GO:0097550">
    <property type="term" value="C:transcription preinitiation complex"/>
    <property type="evidence" value="ECO:0007669"/>
    <property type="project" value="TreeGrafter"/>
</dbReference>
<keyword evidence="7" id="KW-0805">Transcription regulation</keyword>
<proteinExistence type="inferred from homology"/>
<evidence type="ECO:0000256" key="11">
    <source>
        <dbReference type="ARBA" id="ARBA00039848"/>
    </source>
</evidence>
<evidence type="ECO:0000256" key="7">
    <source>
        <dbReference type="ARBA" id="ARBA00023015"/>
    </source>
</evidence>
<evidence type="ECO:0000256" key="10">
    <source>
        <dbReference type="ARBA" id="ARBA00023242"/>
    </source>
</evidence>
<gene>
    <name evidence="17" type="ORF">NXF25_014491</name>
</gene>
<feature type="region of interest" description="Disordered" evidence="15">
    <location>
        <begin position="421"/>
        <end position="441"/>
    </location>
</feature>
<evidence type="ECO:0000256" key="9">
    <source>
        <dbReference type="ARBA" id="ARBA00023163"/>
    </source>
</evidence>
<dbReference type="InterPro" id="IPR013137">
    <property type="entry name" value="Znf_TFIIB"/>
</dbReference>
<dbReference type="GO" id="GO:0017025">
    <property type="term" value="F:TBP-class protein binding"/>
    <property type="evidence" value="ECO:0007669"/>
    <property type="project" value="TreeGrafter"/>
</dbReference>
<dbReference type="SUPFAM" id="SSF47954">
    <property type="entry name" value="Cyclin-like"/>
    <property type="match status" value="2"/>
</dbReference>
<evidence type="ECO:0000256" key="14">
    <source>
        <dbReference type="PROSITE-ProRule" id="PRU00469"/>
    </source>
</evidence>
<name>A0AAW1AZI3_CROAD</name>
<evidence type="ECO:0000256" key="6">
    <source>
        <dbReference type="ARBA" id="ARBA00022833"/>
    </source>
</evidence>
<dbReference type="PANTHER" id="PTHR11618:SF5">
    <property type="entry name" value="TRANSCRIPTION FACTOR IIIB 50 KDA SUBUNIT"/>
    <property type="match status" value="1"/>
</dbReference>
<dbReference type="InterPro" id="IPR000812">
    <property type="entry name" value="TFIIB"/>
</dbReference>
<dbReference type="Proteomes" id="UP001474421">
    <property type="component" value="Unassembled WGS sequence"/>
</dbReference>
<dbReference type="InterPro" id="IPR036915">
    <property type="entry name" value="Cyclin-like_sf"/>
</dbReference>
<dbReference type="SUPFAM" id="SSF57783">
    <property type="entry name" value="Zinc beta-ribbon"/>
    <property type="match status" value="1"/>
</dbReference>
<keyword evidence="9" id="KW-0804">Transcription</keyword>
<evidence type="ECO:0000256" key="12">
    <source>
        <dbReference type="ARBA" id="ARBA00042630"/>
    </source>
</evidence>
<organism evidence="17 18">
    <name type="scientific">Crotalus adamanteus</name>
    <name type="common">Eastern diamondback rattlesnake</name>
    <dbReference type="NCBI Taxonomy" id="8729"/>
    <lineage>
        <taxon>Eukaryota</taxon>
        <taxon>Metazoa</taxon>
        <taxon>Chordata</taxon>
        <taxon>Craniata</taxon>
        <taxon>Vertebrata</taxon>
        <taxon>Euteleostomi</taxon>
        <taxon>Lepidosauria</taxon>
        <taxon>Squamata</taxon>
        <taxon>Bifurcata</taxon>
        <taxon>Unidentata</taxon>
        <taxon>Episquamata</taxon>
        <taxon>Toxicofera</taxon>
        <taxon>Serpentes</taxon>
        <taxon>Colubroidea</taxon>
        <taxon>Viperidae</taxon>
        <taxon>Crotalinae</taxon>
        <taxon>Crotalus</taxon>
    </lineage>
</organism>
<evidence type="ECO:0000313" key="17">
    <source>
        <dbReference type="EMBL" id="KAK9395145.1"/>
    </source>
</evidence>
<evidence type="ECO:0000256" key="15">
    <source>
        <dbReference type="SAM" id="MobiDB-lite"/>
    </source>
</evidence>
<accession>A0AAW1AZI3</accession>
<dbReference type="PROSITE" id="PS51134">
    <property type="entry name" value="ZF_TFIIB"/>
    <property type="match status" value="1"/>
</dbReference>
<feature type="domain" description="TFIIB-type" evidence="16">
    <location>
        <begin position="60"/>
        <end position="93"/>
    </location>
</feature>
<evidence type="ECO:0000256" key="2">
    <source>
        <dbReference type="ARBA" id="ARBA00010857"/>
    </source>
</evidence>
<keyword evidence="10" id="KW-0539">Nucleus</keyword>
<dbReference type="EMBL" id="JAOTOJ010000010">
    <property type="protein sequence ID" value="KAK9395145.1"/>
    <property type="molecule type" value="Genomic_DNA"/>
</dbReference>
<evidence type="ECO:0000256" key="13">
    <source>
        <dbReference type="ARBA" id="ARBA00045875"/>
    </source>
</evidence>
<evidence type="ECO:0000256" key="3">
    <source>
        <dbReference type="ARBA" id="ARBA00022723"/>
    </source>
</evidence>
<keyword evidence="4" id="KW-0677">Repeat</keyword>
<dbReference type="Gene3D" id="1.10.472.10">
    <property type="entry name" value="Cyclin-like"/>
    <property type="match status" value="2"/>
</dbReference>
<reference evidence="17 18" key="1">
    <citation type="journal article" date="2024" name="Proc. Natl. Acad. Sci. U.S.A.">
        <title>The genetic regulatory architecture and epigenomic basis for age-related changes in rattlesnake venom.</title>
        <authorList>
            <person name="Hogan M.P."/>
            <person name="Holding M.L."/>
            <person name="Nystrom G.S."/>
            <person name="Colston T.J."/>
            <person name="Bartlett D.A."/>
            <person name="Mason A.J."/>
            <person name="Ellsworth S.A."/>
            <person name="Rautsaw R.M."/>
            <person name="Lawrence K.C."/>
            <person name="Strickland J.L."/>
            <person name="He B."/>
            <person name="Fraser P."/>
            <person name="Margres M.J."/>
            <person name="Gilbert D.M."/>
            <person name="Gibbs H.L."/>
            <person name="Parkinson C.L."/>
            <person name="Rokyta D.R."/>
        </authorList>
    </citation>
    <scope>NUCLEOTIDE SEQUENCE [LARGE SCALE GENOMIC DNA]</scope>
    <source>
        <strain evidence="17">DRR0105</strain>
    </source>
</reference>